<protein>
    <recommendedName>
        <fullName evidence="2">MalT-like TPR region domain-containing protein</fullName>
    </recommendedName>
</protein>
<dbReference type="InterPro" id="IPR011990">
    <property type="entry name" value="TPR-like_helical_dom_sf"/>
</dbReference>
<feature type="non-terminal residue" evidence="1">
    <location>
        <position position="1"/>
    </location>
</feature>
<reference evidence="1" key="1">
    <citation type="journal article" date="2014" name="Front. Microbiol.">
        <title>High frequency of phylogenetically diverse reductive dehalogenase-homologous genes in deep subseafloor sedimentary metagenomes.</title>
        <authorList>
            <person name="Kawai M."/>
            <person name="Futagami T."/>
            <person name="Toyoda A."/>
            <person name="Takaki Y."/>
            <person name="Nishi S."/>
            <person name="Hori S."/>
            <person name="Arai W."/>
            <person name="Tsubouchi T."/>
            <person name="Morono Y."/>
            <person name="Uchiyama I."/>
            <person name="Ito T."/>
            <person name="Fujiyama A."/>
            <person name="Inagaki F."/>
            <person name="Takami H."/>
        </authorList>
    </citation>
    <scope>NUCLEOTIDE SEQUENCE</scope>
    <source>
        <strain evidence="1">Expedition CK06-06</strain>
    </source>
</reference>
<dbReference type="Gene3D" id="1.25.40.10">
    <property type="entry name" value="Tetratricopeptide repeat domain"/>
    <property type="match status" value="2"/>
</dbReference>
<name>X1MUN2_9ZZZZ</name>
<dbReference type="SUPFAM" id="SSF48452">
    <property type="entry name" value="TPR-like"/>
    <property type="match status" value="1"/>
</dbReference>
<dbReference type="EMBL" id="BARV01028597">
    <property type="protein sequence ID" value="GAI35397.1"/>
    <property type="molecule type" value="Genomic_DNA"/>
</dbReference>
<evidence type="ECO:0000313" key="1">
    <source>
        <dbReference type="EMBL" id="GAI35397.1"/>
    </source>
</evidence>
<evidence type="ECO:0008006" key="2">
    <source>
        <dbReference type="Google" id="ProtNLM"/>
    </source>
</evidence>
<gene>
    <name evidence="1" type="ORF">S06H3_45741</name>
</gene>
<dbReference type="AlphaFoldDB" id="X1MUN2"/>
<proteinExistence type="predicted"/>
<comment type="caution">
    <text evidence="1">The sequence shown here is derived from an EMBL/GenBank/DDBJ whole genome shotgun (WGS) entry which is preliminary data.</text>
</comment>
<sequence length="255" mass="29813">QGDYDNAIEISNKGLKVAKDIGNKLYEIKLLHCLLHIYNAIGAFKKVKGLIKIILKQENIDDFTKAECLKLSADTAIKGSSQEEEQLNEAINIAASTKEDSIDEKREKSFFYLLTSQTYLLKHKLKEARHFYEAGNKRALLIKQNLPDALSLYIKGRLEFESKKYLGAEHAFHYFKRAKTLFDKMEIKEYQWRTNFLFGQCKTQLGEQKEAIYLYEEALKILEDLHSSIKNKSLKQAFWSHPDRKEFFKFIDELR</sequence>
<accession>X1MUN2</accession>
<organism evidence="1">
    <name type="scientific">marine sediment metagenome</name>
    <dbReference type="NCBI Taxonomy" id="412755"/>
    <lineage>
        <taxon>unclassified sequences</taxon>
        <taxon>metagenomes</taxon>
        <taxon>ecological metagenomes</taxon>
    </lineage>
</organism>